<comment type="caution">
    <text evidence="1">The sequence shown here is derived from an EMBL/GenBank/DDBJ whole genome shotgun (WGS) entry which is preliminary data.</text>
</comment>
<dbReference type="AlphaFoldDB" id="A0A9P4MHA7"/>
<name>A0A9P4MHA7_9PEZI</name>
<reference evidence="1" key="1">
    <citation type="journal article" date="2020" name="Stud. Mycol.">
        <title>101 Dothideomycetes genomes: a test case for predicting lifestyles and emergence of pathogens.</title>
        <authorList>
            <person name="Haridas S."/>
            <person name="Albert R."/>
            <person name="Binder M."/>
            <person name="Bloem J."/>
            <person name="Labutti K."/>
            <person name="Salamov A."/>
            <person name="Andreopoulos B."/>
            <person name="Baker S."/>
            <person name="Barry K."/>
            <person name="Bills G."/>
            <person name="Bluhm B."/>
            <person name="Cannon C."/>
            <person name="Castanera R."/>
            <person name="Culley D."/>
            <person name="Daum C."/>
            <person name="Ezra D."/>
            <person name="Gonzalez J."/>
            <person name="Henrissat B."/>
            <person name="Kuo A."/>
            <person name="Liang C."/>
            <person name="Lipzen A."/>
            <person name="Lutzoni F."/>
            <person name="Magnuson J."/>
            <person name="Mondo S."/>
            <person name="Nolan M."/>
            <person name="Ohm R."/>
            <person name="Pangilinan J."/>
            <person name="Park H.-J."/>
            <person name="Ramirez L."/>
            <person name="Alfaro M."/>
            <person name="Sun H."/>
            <person name="Tritt A."/>
            <person name="Yoshinaga Y."/>
            <person name="Zwiers L.-H."/>
            <person name="Turgeon B."/>
            <person name="Goodwin S."/>
            <person name="Spatafora J."/>
            <person name="Crous P."/>
            <person name="Grigoriev I."/>
        </authorList>
    </citation>
    <scope>NUCLEOTIDE SEQUENCE</scope>
    <source>
        <strain evidence="1">CBS 260.36</strain>
    </source>
</reference>
<evidence type="ECO:0000313" key="1">
    <source>
        <dbReference type="EMBL" id="KAF2154545.1"/>
    </source>
</evidence>
<evidence type="ECO:0000313" key="2">
    <source>
        <dbReference type="Proteomes" id="UP000799439"/>
    </source>
</evidence>
<keyword evidence="2" id="KW-1185">Reference proteome</keyword>
<protein>
    <submittedName>
        <fullName evidence="1">Uncharacterized protein</fullName>
    </submittedName>
</protein>
<proteinExistence type="predicted"/>
<dbReference type="Proteomes" id="UP000799439">
    <property type="component" value="Unassembled WGS sequence"/>
</dbReference>
<dbReference type="EMBL" id="ML996083">
    <property type="protein sequence ID" value="KAF2154545.1"/>
    <property type="molecule type" value="Genomic_DNA"/>
</dbReference>
<organism evidence="1 2">
    <name type="scientific">Myriangium duriaei CBS 260.36</name>
    <dbReference type="NCBI Taxonomy" id="1168546"/>
    <lineage>
        <taxon>Eukaryota</taxon>
        <taxon>Fungi</taxon>
        <taxon>Dikarya</taxon>
        <taxon>Ascomycota</taxon>
        <taxon>Pezizomycotina</taxon>
        <taxon>Dothideomycetes</taxon>
        <taxon>Dothideomycetidae</taxon>
        <taxon>Myriangiales</taxon>
        <taxon>Myriangiaceae</taxon>
        <taxon>Myriangium</taxon>
    </lineage>
</organism>
<gene>
    <name evidence="1" type="ORF">K461DRAFT_275656</name>
</gene>
<sequence>MNEVGGYTLRRSGPSRALSVNDRLHCGEASADEGPRLYAVGRLSPRLLRYGFDAHRQCSRCCWAGSRIMNDMPLVRVRTVQRAPALASTLLGIGVLAVHKTYNHISSPSHYHPSTHRDKMGYLATNPACLPTGRRCTALANSVFDNHCSTRLVDCLTSTVHAPAHLLMTSEERCSSQRH</sequence>
<accession>A0A9P4MHA7</accession>